<dbReference type="RefSeq" id="WP_171469787.1">
    <property type="nucleotide sequence ID" value="NZ_CP053452.2"/>
</dbReference>
<sequence>MADDRTAGGGHVRYPGLDFLRALAIVLVVNCHAVTAFGSPAEYHVVQLGGKGVDLFFVLSGWLLGRQLVRELRETNTIDLRRFWYRRWLRTLPAYFAVLALTYAWQVVKGNRDLRLSYLVFGQTYLTDLPYFGVSWSLCVEEHFYLAVAPLLLLFWRVRPALVLLPPLLVLPAVCRAAGWYSHDPGVETHARYDPCALGVLLAAIEVTRPRLWAVLRRCAPVLALFGVAAAGHDVVGRLNPELGWRDQGVLAWALIFVSWVLLAAARPAWAVGRAPGVRYIAERSYAVYLLHPEAFAVLHRVGGFAGLPLAAFIALTWLFSLALAEVLFRLVERPGMRLRERFGASRSREAPVPLK</sequence>
<gene>
    <name evidence="3" type="ORF">FTUN_1136</name>
</gene>
<dbReference type="Proteomes" id="UP000503447">
    <property type="component" value="Chromosome"/>
</dbReference>
<reference evidence="4" key="1">
    <citation type="submission" date="2020-05" db="EMBL/GenBank/DDBJ databases">
        <title>Frigoriglobus tundricola gen. nov., sp. nov., a psychrotolerant cellulolytic planctomycete of the family Gemmataceae with two divergent copies of 16S rRNA gene.</title>
        <authorList>
            <person name="Kulichevskaya I.S."/>
            <person name="Ivanova A.A."/>
            <person name="Naumoff D.G."/>
            <person name="Beletsky A.V."/>
            <person name="Rijpstra W.I.C."/>
            <person name="Sinninghe Damste J.S."/>
            <person name="Mardanov A.V."/>
            <person name="Ravin N.V."/>
            <person name="Dedysh S.N."/>
        </authorList>
    </citation>
    <scope>NUCLEOTIDE SEQUENCE [LARGE SCALE GENOMIC DNA]</scope>
    <source>
        <strain evidence="4">PL17</strain>
    </source>
</reference>
<dbReference type="GO" id="GO:0016747">
    <property type="term" value="F:acyltransferase activity, transferring groups other than amino-acyl groups"/>
    <property type="evidence" value="ECO:0007669"/>
    <property type="project" value="InterPro"/>
</dbReference>
<accession>A0A6M5YI22</accession>
<dbReference type="Pfam" id="PF01757">
    <property type="entry name" value="Acyl_transf_3"/>
    <property type="match status" value="1"/>
</dbReference>
<feature type="transmembrane region" description="Helical" evidence="1">
    <location>
        <begin position="250"/>
        <end position="266"/>
    </location>
</feature>
<dbReference type="InterPro" id="IPR002656">
    <property type="entry name" value="Acyl_transf_3_dom"/>
</dbReference>
<keyword evidence="4" id="KW-1185">Reference proteome</keyword>
<keyword evidence="1" id="KW-0472">Membrane</keyword>
<feature type="transmembrane region" description="Helical" evidence="1">
    <location>
        <begin position="20"/>
        <end position="39"/>
    </location>
</feature>
<feature type="domain" description="Acyltransferase 3" evidence="2">
    <location>
        <begin position="15"/>
        <end position="320"/>
    </location>
</feature>
<keyword evidence="1" id="KW-0812">Transmembrane</keyword>
<protein>
    <recommendedName>
        <fullName evidence="2">Acyltransferase 3 domain-containing protein</fullName>
    </recommendedName>
</protein>
<dbReference type="EMBL" id="CP053452">
    <property type="protein sequence ID" value="QJW93628.1"/>
    <property type="molecule type" value="Genomic_DNA"/>
</dbReference>
<dbReference type="GO" id="GO:0016020">
    <property type="term" value="C:membrane"/>
    <property type="evidence" value="ECO:0007669"/>
    <property type="project" value="TreeGrafter"/>
</dbReference>
<dbReference type="GO" id="GO:0009103">
    <property type="term" value="P:lipopolysaccharide biosynthetic process"/>
    <property type="evidence" value="ECO:0007669"/>
    <property type="project" value="TreeGrafter"/>
</dbReference>
<feature type="transmembrane region" description="Helical" evidence="1">
    <location>
        <begin position="310"/>
        <end position="332"/>
    </location>
</feature>
<name>A0A6M5YI22_9BACT</name>
<proteinExistence type="predicted"/>
<feature type="transmembrane region" description="Helical" evidence="1">
    <location>
        <begin position="162"/>
        <end position="181"/>
    </location>
</feature>
<keyword evidence="1" id="KW-1133">Transmembrane helix</keyword>
<evidence type="ECO:0000313" key="4">
    <source>
        <dbReference type="Proteomes" id="UP000503447"/>
    </source>
</evidence>
<evidence type="ECO:0000313" key="3">
    <source>
        <dbReference type="EMBL" id="QJW93628.1"/>
    </source>
</evidence>
<organism evidence="3 4">
    <name type="scientific">Frigoriglobus tundricola</name>
    <dbReference type="NCBI Taxonomy" id="2774151"/>
    <lineage>
        <taxon>Bacteria</taxon>
        <taxon>Pseudomonadati</taxon>
        <taxon>Planctomycetota</taxon>
        <taxon>Planctomycetia</taxon>
        <taxon>Gemmatales</taxon>
        <taxon>Gemmataceae</taxon>
        <taxon>Frigoriglobus</taxon>
    </lineage>
</organism>
<dbReference type="PANTHER" id="PTHR23028:SF53">
    <property type="entry name" value="ACYL_TRANSF_3 DOMAIN-CONTAINING PROTEIN"/>
    <property type="match status" value="1"/>
</dbReference>
<dbReference type="PANTHER" id="PTHR23028">
    <property type="entry name" value="ACETYLTRANSFERASE"/>
    <property type="match status" value="1"/>
</dbReference>
<feature type="transmembrane region" description="Helical" evidence="1">
    <location>
        <begin position="45"/>
        <end position="64"/>
    </location>
</feature>
<feature type="transmembrane region" description="Helical" evidence="1">
    <location>
        <begin position="88"/>
        <end position="108"/>
    </location>
</feature>
<dbReference type="InterPro" id="IPR050879">
    <property type="entry name" value="Acyltransferase_3"/>
</dbReference>
<evidence type="ECO:0000259" key="2">
    <source>
        <dbReference type="Pfam" id="PF01757"/>
    </source>
</evidence>
<dbReference type="KEGG" id="ftj:FTUN_1136"/>
<feature type="transmembrane region" description="Helical" evidence="1">
    <location>
        <begin position="134"/>
        <end position="155"/>
    </location>
</feature>
<evidence type="ECO:0000256" key="1">
    <source>
        <dbReference type="SAM" id="Phobius"/>
    </source>
</evidence>
<dbReference type="AlphaFoldDB" id="A0A6M5YI22"/>